<keyword evidence="4" id="KW-1185">Reference proteome</keyword>
<evidence type="ECO:0000313" key="4">
    <source>
        <dbReference type="Proteomes" id="UP001307849"/>
    </source>
</evidence>
<feature type="chain" id="PRO_5042842365" evidence="2">
    <location>
        <begin position="21"/>
        <end position="288"/>
    </location>
</feature>
<reference evidence="3 4" key="1">
    <citation type="submission" date="2019-10" db="EMBL/GenBank/DDBJ databases">
        <authorList>
            <person name="Palmer J.M."/>
        </authorList>
    </citation>
    <scope>NUCLEOTIDE SEQUENCE [LARGE SCALE GENOMIC DNA]</scope>
    <source>
        <strain evidence="3 4">TWF506</strain>
    </source>
</reference>
<feature type="signal peptide" evidence="2">
    <location>
        <begin position="1"/>
        <end position="20"/>
    </location>
</feature>
<keyword evidence="2" id="KW-0732">Signal</keyword>
<comment type="caution">
    <text evidence="3">The sequence shown here is derived from an EMBL/GenBank/DDBJ whole genome shotgun (WGS) entry which is preliminary data.</text>
</comment>
<evidence type="ECO:0000256" key="2">
    <source>
        <dbReference type="SAM" id="SignalP"/>
    </source>
</evidence>
<name>A0AAN8RXU2_9PEZI</name>
<dbReference type="EMBL" id="JAVHJM010000001">
    <property type="protein sequence ID" value="KAK6520486.1"/>
    <property type="molecule type" value="Genomic_DNA"/>
</dbReference>
<protein>
    <submittedName>
        <fullName evidence="3">Uncharacterized protein</fullName>
    </submittedName>
</protein>
<organism evidence="3 4">
    <name type="scientific">Arthrobotrys conoides</name>
    <dbReference type="NCBI Taxonomy" id="74498"/>
    <lineage>
        <taxon>Eukaryota</taxon>
        <taxon>Fungi</taxon>
        <taxon>Dikarya</taxon>
        <taxon>Ascomycota</taxon>
        <taxon>Pezizomycotina</taxon>
        <taxon>Orbiliomycetes</taxon>
        <taxon>Orbiliales</taxon>
        <taxon>Orbiliaceae</taxon>
        <taxon>Arthrobotrys</taxon>
    </lineage>
</organism>
<proteinExistence type="predicted"/>
<accession>A0AAN8RXU2</accession>
<dbReference type="Proteomes" id="UP001307849">
    <property type="component" value="Unassembled WGS sequence"/>
</dbReference>
<feature type="region of interest" description="Disordered" evidence="1">
    <location>
        <begin position="160"/>
        <end position="267"/>
    </location>
</feature>
<feature type="compositionally biased region" description="Low complexity" evidence="1">
    <location>
        <begin position="228"/>
        <end position="249"/>
    </location>
</feature>
<sequence>MSPKIIFLGALLVALDGVFGLNIQRLRAVEPLHEGGVIGYSIPDGLLKRQAGTCPVGLRACATTTTQVLCAGVCCFENGVFSYGCDPGYYCAGSGADAGCCPVGRVCTGGPPPCADNGEIVPSPTSVCPADQPTCTTNARGAPLCSGDVTETNTRSFTITRTNTVSITTTSEVETETTEEPEPTTTEEEPTTTTTEEPEPTTTEDTTTVEVTTTVATTSEIPEETTSTEEPSSTVVETTETSTVTASPTQSSNATITPPPPATSNSGRTSTVNLIIALMSVALAFFMF</sequence>
<dbReference type="AlphaFoldDB" id="A0AAN8RXU2"/>
<gene>
    <name evidence="3" type="ORF">TWF506_000739</name>
</gene>
<evidence type="ECO:0000313" key="3">
    <source>
        <dbReference type="EMBL" id="KAK6520486.1"/>
    </source>
</evidence>
<evidence type="ECO:0000256" key="1">
    <source>
        <dbReference type="SAM" id="MobiDB-lite"/>
    </source>
</evidence>
<feature type="compositionally biased region" description="Low complexity" evidence="1">
    <location>
        <begin position="160"/>
        <end position="172"/>
    </location>
</feature>
<feature type="compositionally biased region" description="Acidic residues" evidence="1">
    <location>
        <begin position="173"/>
        <end position="190"/>
    </location>
</feature>
<feature type="compositionally biased region" description="Low complexity" evidence="1">
    <location>
        <begin position="191"/>
        <end position="220"/>
    </location>
</feature>